<comment type="subcellular location">
    <subcellularLocation>
        <location evidence="1">Membrane</location>
        <topology evidence="1">Multi-pass membrane protein</topology>
    </subcellularLocation>
</comment>
<dbReference type="Proteomes" id="UP000284660">
    <property type="component" value="Unassembled WGS sequence"/>
</dbReference>
<evidence type="ECO:0000313" key="6">
    <source>
        <dbReference type="EMBL" id="RHD71291.1"/>
    </source>
</evidence>
<accession>A0A3R6H7L9</accession>
<dbReference type="InterPro" id="IPR007016">
    <property type="entry name" value="O-antigen_ligase-rel_domated"/>
</dbReference>
<gene>
    <name evidence="6" type="ORF">DW782_19580</name>
</gene>
<feature type="domain" description="O-antigen ligase-related" evidence="5">
    <location>
        <begin position="206"/>
        <end position="341"/>
    </location>
</feature>
<organism evidence="6 7">
    <name type="scientific">Parabacteroides distasonis</name>
    <dbReference type="NCBI Taxonomy" id="823"/>
    <lineage>
        <taxon>Bacteria</taxon>
        <taxon>Pseudomonadati</taxon>
        <taxon>Bacteroidota</taxon>
        <taxon>Bacteroidia</taxon>
        <taxon>Bacteroidales</taxon>
        <taxon>Tannerellaceae</taxon>
        <taxon>Parabacteroides</taxon>
    </lineage>
</organism>
<name>A0A3R6H7L9_PARDI</name>
<keyword evidence="3" id="KW-1133">Transmembrane helix</keyword>
<evidence type="ECO:0000259" key="5">
    <source>
        <dbReference type="Pfam" id="PF04932"/>
    </source>
</evidence>
<keyword evidence="4" id="KW-0472">Membrane</keyword>
<dbReference type="RefSeq" id="WP_008779661.1">
    <property type="nucleotide sequence ID" value="NZ_CP103148.1"/>
</dbReference>
<dbReference type="GO" id="GO:0016020">
    <property type="term" value="C:membrane"/>
    <property type="evidence" value="ECO:0007669"/>
    <property type="project" value="UniProtKB-SubCell"/>
</dbReference>
<comment type="caution">
    <text evidence="6">The sequence shown here is derived from an EMBL/GenBank/DDBJ whole genome shotgun (WGS) entry which is preliminary data.</text>
</comment>
<dbReference type="AlphaFoldDB" id="A0A3R6H7L9"/>
<keyword evidence="2" id="KW-0812">Transmembrane</keyword>
<sequence length="410" mass="47668">MNITIKYDLKNNRYDYLIMMTIVSVIFAGPLFGAFIPTRIIGFLFLLYYIIKIKVNYRIKKLTYCLYGVIFYSFLAVFWISDWYMYTTSFLSLLCYIGAFFLIYYSSFKASKPIDSILKGWLFFTIANLVVAIWEVFTGQHTAEGQFQATEYATSLDGTVGLRTYAAVTYGNYNSLSIVLILCLFMLILYWVYTNVIREKLLLLLLLLFIVAIEFINTSRGCLIALFLSFIPFFMGMNSNKRDKYILIFVLSILCVYLWYEYSDTILFLIERKTDARTGAAQDPRWILWAGGLKIAEDWLYIGSGPGSQIYEYEKADIWITYAHNLWIQALVEYGLVFTIALIYGVARLAIKCYLDSNRLLHLIGVILILCWPILTIVDEGYLKSFHWTFFASILAIYHLNQTNQFQISR</sequence>
<evidence type="ECO:0000313" key="7">
    <source>
        <dbReference type="Proteomes" id="UP000284660"/>
    </source>
</evidence>
<dbReference type="GO" id="GO:0016874">
    <property type="term" value="F:ligase activity"/>
    <property type="evidence" value="ECO:0007669"/>
    <property type="project" value="UniProtKB-KW"/>
</dbReference>
<evidence type="ECO:0000256" key="1">
    <source>
        <dbReference type="ARBA" id="ARBA00004141"/>
    </source>
</evidence>
<evidence type="ECO:0000256" key="3">
    <source>
        <dbReference type="ARBA" id="ARBA00022989"/>
    </source>
</evidence>
<dbReference type="Pfam" id="PF04932">
    <property type="entry name" value="Wzy_C"/>
    <property type="match status" value="1"/>
</dbReference>
<dbReference type="PANTHER" id="PTHR37422">
    <property type="entry name" value="TEICHURONIC ACID BIOSYNTHESIS PROTEIN TUAE"/>
    <property type="match status" value="1"/>
</dbReference>
<evidence type="ECO:0000256" key="2">
    <source>
        <dbReference type="ARBA" id="ARBA00022692"/>
    </source>
</evidence>
<protein>
    <submittedName>
        <fullName evidence="6">O-antigen ligase domain-containing protein</fullName>
    </submittedName>
</protein>
<proteinExistence type="predicted"/>
<keyword evidence="6" id="KW-0436">Ligase</keyword>
<dbReference type="EMBL" id="QSJN01000018">
    <property type="protein sequence ID" value="RHD71291.1"/>
    <property type="molecule type" value="Genomic_DNA"/>
</dbReference>
<reference evidence="6 7" key="1">
    <citation type="submission" date="2018-08" db="EMBL/GenBank/DDBJ databases">
        <title>A genome reference for cultivated species of the human gut microbiota.</title>
        <authorList>
            <person name="Zou Y."/>
            <person name="Xue W."/>
            <person name="Luo G."/>
        </authorList>
    </citation>
    <scope>NUCLEOTIDE SEQUENCE [LARGE SCALE GENOMIC DNA]</scope>
    <source>
        <strain evidence="6 7">AM30-4</strain>
    </source>
</reference>
<dbReference type="InterPro" id="IPR051533">
    <property type="entry name" value="WaaL-like"/>
</dbReference>
<evidence type="ECO:0000256" key="4">
    <source>
        <dbReference type="ARBA" id="ARBA00023136"/>
    </source>
</evidence>
<dbReference type="PANTHER" id="PTHR37422:SF13">
    <property type="entry name" value="LIPOPOLYSACCHARIDE BIOSYNTHESIS PROTEIN PA4999-RELATED"/>
    <property type="match status" value="1"/>
</dbReference>